<evidence type="ECO:0000313" key="2">
    <source>
        <dbReference type="EMBL" id="SVC16988.1"/>
    </source>
</evidence>
<protein>
    <submittedName>
        <fullName evidence="2">Uncharacterized protein</fullName>
    </submittedName>
</protein>
<feature type="transmembrane region" description="Helical" evidence="1">
    <location>
        <begin position="7"/>
        <end position="27"/>
    </location>
</feature>
<proteinExistence type="predicted"/>
<keyword evidence="1" id="KW-1133">Transmembrane helix</keyword>
<gene>
    <name evidence="2" type="ORF">METZ01_LOCUS269842</name>
</gene>
<accession>A0A382JYI0</accession>
<dbReference type="InterPro" id="IPR008929">
    <property type="entry name" value="Chondroitin_lyas"/>
</dbReference>
<sequence length="204" mass="24216">MQKIKSISEYFFLIFKFFFFKLKILYFKSNFYNKKISNNLPSKFDYKPSLHIINSLTSFNKKKIKIESYTLNSLWKLSSKNKSEFQNLHNFLWLTFLDIKTNKTSAQTIIENWIDNNNDFDEETWKLDILSKRLIAWISNSNLTIDESSPKYKEKFILSITKQANHLSINIDSSEDDENKLICCSSLILIGLTFKNQNKHYRSS</sequence>
<dbReference type="Gene3D" id="1.50.10.100">
    <property type="entry name" value="Chondroitin AC/alginate lyase"/>
    <property type="match status" value="1"/>
</dbReference>
<evidence type="ECO:0000256" key="1">
    <source>
        <dbReference type="SAM" id="Phobius"/>
    </source>
</evidence>
<feature type="non-terminal residue" evidence="2">
    <location>
        <position position="204"/>
    </location>
</feature>
<organism evidence="2">
    <name type="scientific">marine metagenome</name>
    <dbReference type="NCBI Taxonomy" id="408172"/>
    <lineage>
        <taxon>unclassified sequences</taxon>
        <taxon>metagenomes</taxon>
        <taxon>ecological metagenomes</taxon>
    </lineage>
</organism>
<reference evidence="2" key="1">
    <citation type="submission" date="2018-05" db="EMBL/GenBank/DDBJ databases">
        <authorList>
            <person name="Lanie J.A."/>
            <person name="Ng W.-L."/>
            <person name="Kazmierczak K.M."/>
            <person name="Andrzejewski T.M."/>
            <person name="Davidsen T.M."/>
            <person name="Wayne K.J."/>
            <person name="Tettelin H."/>
            <person name="Glass J.I."/>
            <person name="Rusch D."/>
            <person name="Podicherti R."/>
            <person name="Tsui H.-C.T."/>
            <person name="Winkler M.E."/>
        </authorList>
    </citation>
    <scope>NUCLEOTIDE SEQUENCE</scope>
</reference>
<name>A0A382JYI0_9ZZZZ</name>
<dbReference type="EMBL" id="UINC01077142">
    <property type="protein sequence ID" value="SVC16988.1"/>
    <property type="molecule type" value="Genomic_DNA"/>
</dbReference>
<keyword evidence="1" id="KW-0812">Transmembrane</keyword>
<dbReference type="AlphaFoldDB" id="A0A382JYI0"/>
<keyword evidence="1" id="KW-0472">Membrane</keyword>